<dbReference type="Proteomes" id="UP001338125">
    <property type="component" value="Unassembled WGS sequence"/>
</dbReference>
<keyword evidence="4" id="KW-0732">Signal</keyword>
<reference evidence="6 7" key="1">
    <citation type="submission" date="2024-01" db="EMBL/GenBank/DDBJ databases">
        <title>Complete genome of Cladobotryum mycophilum ATHUM6906.</title>
        <authorList>
            <person name="Christinaki A.C."/>
            <person name="Myridakis A.I."/>
            <person name="Kouvelis V.N."/>
        </authorList>
    </citation>
    <scope>NUCLEOTIDE SEQUENCE [LARGE SCALE GENOMIC DNA]</scope>
    <source>
        <strain evidence="6 7">ATHUM6906</strain>
    </source>
</reference>
<protein>
    <submittedName>
        <fullName evidence="6">Patulin synthase</fullName>
    </submittedName>
</protein>
<name>A0ABR0SIA3_9HYPO</name>
<dbReference type="PIRSF" id="PIRSF000137">
    <property type="entry name" value="Alcohol_oxidase"/>
    <property type="match status" value="1"/>
</dbReference>
<feature type="chain" id="PRO_5046575885" evidence="4">
    <location>
        <begin position="20"/>
        <end position="644"/>
    </location>
</feature>
<evidence type="ECO:0000313" key="7">
    <source>
        <dbReference type="Proteomes" id="UP001338125"/>
    </source>
</evidence>
<evidence type="ECO:0000256" key="3">
    <source>
        <dbReference type="SAM" id="MobiDB-lite"/>
    </source>
</evidence>
<dbReference type="Gene3D" id="3.30.560.10">
    <property type="entry name" value="Glucose Oxidase, domain 3"/>
    <property type="match status" value="1"/>
</dbReference>
<evidence type="ECO:0000259" key="5">
    <source>
        <dbReference type="PROSITE" id="PS00624"/>
    </source>
</evidence>
<keyword evidence="7" id="KW-1185">Reference proteome</keyword>
<dbReference type="PANTHER" id="PTHR11552:SF138">
    <property type="entry name" value="DEHYDROGENASE PKFF-RELATED"/>
    <property type="match status" value="1"/>
</dbReference>
<feature type="signal peptide" evidence="4">
    <location>
        <begin position="1"/>
        <end position="19"/>
    </location>
</feature>
<dbReference type="InterPro" id="IPR000172">
    <property type="entry name" value="GMC_OxRdtase_N"/>
</dbReference>
<organism evidence="6 7">
    <name type="scientific">Cladobotryum mycophilum</name>
    <dbReference type="NCBI Taxonomy" id="491253"/>
    <lineage>
        <taxon>Eukaryota</taxon>
        <taxon>Fungi</taxon>
        <taxon>Dikarya</taxon>
        <taxon>Ascomycota</taxon>
        <taxon>Pezizomycotina</taxon>
        <taxon>Sordariomycetes</taxon>
        <taxon>Hypocreomycetidae</taxon>
        <taxon>Hypocreales</taxon>
        <taxon>Hypocreaceae</taxon>
        <taxon>Cladobotryum</taxon>
    </lineage>
</organism>
<keyword evidence="2" id="KW-0325">Glycoprotein</keyword>
<dbReference type="InterPro" id="IPR036188">
    <property type="entry name" value="FAD/NAD-bd_sf"/>
</dbReference>
<comment type="caution">
    <text evidence="6">The sequence shown here is derived from an EMBL/GenBank/DDBJ whole genome shotgun (WGS) entry which is preliminary data.</text>
</comment>
<sequence>MLGNLVAAGLLLFAPFCLATPASNGFLKDKLLAPLLEDVSSLVHDTGIVEGVLGTLEGILDIDQEFDYVVVGGGTGGNAIGVRLAEAGFRVAIVEAGTFHELSRPLISVVPATDSFAVGSSKGSSLFTSDWILETEPQPGANNRKIHFAQGKCLGGTSALNFMVHHRPSTETMDRWANVVGDESYKLESFLEFYKKSVSFTSPNTEKRRANASTPYDPNDFAPSGQGGPVQVGYTNWVSVWSTWLEQGLKAVGLKRTMGFDRGELLGYHYLQATIRSSDQTRSSSSQYIYEAKRKALKLKVFTLTQAKRILFDSNKKAIGVVVSSLGIDYTLKATKEVIVSAGAFHSPQLLMVSGVGPSDTLERFNIPAVSVLPGVGQNMWDHILFGNAFEVNFPTFDAVTKNLVTLALVLAEYITFHDGPATSNEIEFLGWEKIPEHHRNEFTSSTKKQLDEFPADWPEVEYLGLNAFSGDLSYPLLIQPRDGKQYATIMGALVAPLSRGNVTINSASMFDKPVINPNWLSSKGDQEVAVALLKRMREVWNTKELRSIRIGNEYWPGKDVVTDEQILDFIRNTMMTVWHPSCTCKMGKKDDLMAVVDAAARVYGVKGLRVVDASAFPLLPPGHPQSTIYALAEKIAHNIIHGN</sequence>
<dbReference type="PANTHER" id="PTHR11552">
    <property type="entry name" value="GLUCOSE-METHANOL-CHOLINE GMC OXIDOREDUCTASE"/>
    <property type="match status" value="1"/>
</dbReference>
<dbReference type="SUPFAM" id="SSF51905">
    <property type="entry name" value="FAD/NAD(P)-binding domain"/>
    <property type="match status" value="1"/>
</dbReference>
<evidence type="ECO:0000313" key="6">
    <source>
        <dbReference type="EMBL" id="KAK5991882.1"/>
    </source>
</evidence>
<evidence type="ECO:0000256" key="2">
    <source>
        <dbReference type="ARBA" id="ARBA00023180"/>
    </source>
</evidence>
<dbReference type="EMBL" id="JAVFKD010000012">
    <property type="protein sequence ID" value="KAK5991882.1"/>
    <property type="molecule type" value="Genomic_DNA"/>
</dbReference>
<dbReference type="SUPFAM" id="SSF54373">
    <property type="entry name" value="FAD-linked reductases, C-terminal domain"/>
    <property type="match status" value="1"/>
</dbReference>
<dbReference type="Gene3D" id="3.50.50.60">
    <property type="entry name" value="FAD/NAD(P)-binding domain"/>
    <property type="match status" value="1"/>
</dbReference>
<feature type="region of interest" description="Disordered" evidence="3">
    <location>
        <begin position="204"/>
        <end position="225"/>
    </location>
</feature>
<dbReference type="PROSITE" id="PS00624">
    <property type="entry name" value="GMC_OXRED_2"/>
    <property type="match status" value="1"/>
</dbReference>
<dbReference type="InterPro" id="IPR007867">
    <property type="entry name" value="GMC_OxRtase_C"/>
</dbReference>
<dbReference type="InterPro" id="IPR012132">
    <property type="entry name" value="GMC_OxRdtase"/>
</dbReference>
<evidence type="ECO:0000256" key="1">
    <source>
        <dbReference type="ARBA" id="ARBA00010790"/>
    </source>
</evidence>
<accession>A0ABR0SIA3</accession>
<proteinExistence type="inferred from homology"/>
<dbReference type="Pfam" id="PF05199">
    <property type="entry name" value="GMC_oxred_C"/>
    <property type="match status" value="1"/>
</dbReference>
<evidence type="ECO:0000256" key="4">
    <source>
        <dbReference type="SAM" id="SignalP"/>
    </source>
</evidence>
<dbReference type="Pfam" id="PF00732">
    <property type="entry name" value="GMC_oxred_N"/>
    <property type="match status" value="1"/>
</dbReference>
<feature type="domain" description="Glucose-methanol-choline oxidoreductase N-terminal" evidence="5">
    <location>
        <begin position="343"/>
        <end position="357"/>
    </location>
</feature>
<comment type="similarity">
    <text evidence="1">Belongs to the GMC oxidoreductase family.</text>
</comment>
<gene>
    <name evidence="6" type="ORF">PT974_05269</name>
</gene>